<evidence type="ECO:0000313" key="2">
    <source>
        <dbReference type="EMBL" id="GFQ76805.1"/>
    </source>
</evidence>
<proteinExistence type="predicted"/>
<comment type="caution">
    <text evidence="2">The sequence shown here is derived from an EMBL/GenBank/DDBJ whole genome shotgun (WGS) entry which is preliminary data.</text>
</comment>
<dbReference type="EMBL" id="BMAO01021688">
    <property type="protein sequence ID" value="GFQ76805.1"/>
    <property type="molecule type" value="Genomic_DNA"/>
</dbReference>
<evidence type="ECO:0000256" key="1">
    <source>
        <dbReference type="SAM" id="MobiDB-lite"/>
    </source>
</evidence>
<organism evidence="2 3">
    <name type="scientific">Trichonephila clavata</name>
    <name type="common">Joro spider</name>
    <name type="synonym">Nephila clavata</name>
    <dbReference type="NCBI Taxonomy" id="2740835"/>
    <lineage>
        <taxon>Eukaryota</taxon>
        <taxon>Metazoa</taxon>
        <taxon>Ecdysozoa</taxon>
        <taxon>Arthropoda</taxon>
        <taxon>Chelicerata</taxon>
        <taxon>Arachnida</taxon>
        <taxon>Araneae</taxon>
        <taxon>Araneomorphae</taxon>
        <taxon>Entelegynae</taxon>
        <taxon>Araneoidea</taxon>
        <taxon>Nephilidae</taxon>
        <taxon>Trichonephila</taxon>
    </lineage>
</organism>
<dbReference type="Proteomes" id="UP000887116">
    <property type="component" value="Unassembled WGS sequence"/>
</dbReference>
<keyword evidence="3" id="KW-1185">Reference proteome</keyword>
<dbReference type="AlphaFoldDB" id="A0A8X6KI61"/>
<feature type="compositionally biased region" description="Polar residues" evidence="1">
    <location>
        <begin position="46"/>
        <end position="56"/>
    </location>
</feature>
<evidence type="ECO:0000313" key="3">
    <source>
        <dbReference type="Proteomes" id="UP000887116"/>
    </source>
</evidence>
<feature type="region of interest" description="Disordered" evidence="1">
    <location>
        <begin position="21"/>
        <end position="98"/>
    </location>
</feature>
<feature type="compositionally biased region" description="Low complexity" evidence="1">
    <location>
        <begin position="36"/>
        <end position="45"/>
    </location>
</feature>
<accession>A0A8X6KI61</accession>
<reference evidence="2" key="1">
    <citation type="submission" date="2020-07" db="EMBL/GenBank/DDBJ databases">
        <title>Multicomponent nature underlies the extraordinary mechanical properties of spider dragline silk.</title>
        <authorList>
            <person name="Kono N."/>
            <person name="Nakamura H."/>
            <person name="Mori M."/>
            <person name="Yoshida Y."/>
            <person name="Ohtoshi R."/>
            <person name="Malay A.D."/>
            <person name="Moran D.A.P."/>
            <person name="Tomita M."/>
            <person name="Numata K."/>
            <person name="Arakawa K."/>
        </authorList>
    </citation>
    <scope>NUCLEOTIDE SEQUENCE</scope>
</reference>
<sequence>MKRYESEAEKKRKKIRRKLEIAESQKNAQHKFLGATSSVPSSSTSDNPQCTSTSNIFPEVSTREVRPIIPTDSEQNKGDDSDKGDNEEVRSNNESNCYIKSEEDKKKIDQIELSILMLRG</sequence>
<feature type="compositionally biased region" description="Basic and acidic residues" evidence="1">
    <location>
        <begin position="74"/>
        <end position="91"/>
    </location>
</feature>
<protein>
    <submittedName>
        <fullName evidence="2">Uncharacterized protein</fullName>
    </submittedName>
</protein>
<gene>
    <name evidence="2" type="ORF">TNCT_491271</name>
</gene>
<name>A0A8X6KI61_TRICU</name>